<evidence type="ECO:0000313" key="2">
    <source>
        <dbReference type="Proteomes" id="UP001054902"/>
    </source>
</evidence>
<reference evidence="1 2" key="1">
    <citation type="journal article" date="2021" name="Sci. Rep.">
        <title>The genome of the diatom Chaetoceros tenuissimus carries an ancient integrated fragment of an extant virus.</title>
        <authorList>
            <person name="Hongo Y."/>
            <person name="Kimura K."/>
            <person name="Takaki Y."/>
            <person name="Yoshida Y."/>
            <person name="Baba S."/>
            <person name="Kobayashi G."/>
            <person name="Nagasaki K."/>
            <person name="Hano T."/>
            <person name="Tomaru Y."/>
        </authorList>
    </citation>
    <scope>NUCLEOTIDE SEQUENCE [LARGE SCALE GENOMIC DNA]</scope>
    <source>
        <strain evidence="1 2">NIES-3715</strain>
    </source>
</reference>
<dbReference type="Proteomes" id="UP001054902">
    <property type="component" value="Unassembled WGS sequence"/>
</dbReference>
<dbReference type="EMBL" id="BLLK01000039">
    <property type="protein sequence ID" value="GFH50410.1"/>
    <property type="molecule type" value="Genomic_DNA"/>
</dbReference>
<keyword evidence="2" id="KW-1185">Reference proteome</keyword>
<proteinExistence type="predicted"/>
<sequence>MVSMLDENGDIQVESKCEMALISMSDDEEWMQPVEVLAVEAIIDSNYTIDPDPTLDEDSIVSEIRKATIESCNAALKDDDNPLLSLIFTTVDDLERNFGDVNAMSTDKDKPASPKFLSKIWSIKI</sequence>
<accession>A0AAD3CST2</accession>
<evidence type="ECO:0000313" key="1">
    <source>
        <dbReference type="EMBL" id="GFH50410.1"/>
    </source>
</evidence>
<name>A0AAD3CST2_9STRA</name>
<protein>
    <submittedName>
        <fullName evidence="1">Uncharacterized protein</fullName>
    </submittedName>
</protein>
<comment type="caution">
    <text evidence="1">The sequence shown here is derived from an EMBL/GenBank/DDBJ whole genome shotgun (WGS) entry which is preliminary data.</text>
</comment>
<gene>
    <name evidence="1" type="ORF">CTEN210_06886</name>
</gene>
<dbReference type="AlphaFoldDB" id="A0AAD3CST2"/>
<organism evidence="1 2">
    <name type="scientific">Chaetoceros tenuissimus</name>
    <dbReference type="NCBI Taxonomy" id="426638"/>
    <lineage>
        <taxon>Eukaryota</taxon>
        <taxon>Sar</taxon>
        <taxon>Stramenopiles</taxon>
        <taxon>Ochrophyta</taxon>
        <taxon>Bacillariophyta</taxon>
        <taxon>Coscinodiscophyceae</taxon>
        <taxon>Chaetocerotophycidae</taxon>
        <taxon>Chaetocerotales</taxon>
        <taxon>Chaetocerotaceae</taxon>
        <taxon>Chaetoceros</taxon>
    </lineage>
</organism>